<dbReference type="EMBL" id="JAXCEH010000001">
    <property type="protein sequence ID" value="MFA1552153.1"/>
    <property type="molecule type" value="Genomic_DNA"/>
</dbReference>
<protein>
    <submittedName>
        <fullName evidence="4">Patatin-like phospholipase family protein</fullName>
    </submittedName>
</protein>
<reference evidence="4 5" key="1">
    <citation type="submission" date="2023-11" db="EMBL/GenBank/DDBJ databases">
        <title>Actinomadura monticuli sp. nov., isolated from volcanic ash.</title>
        <authorList>
            <person name="Lee S.D."/>
            <person name="Yang H."/>
            <person name="Kim I.S."/>
        </authorList>
    </citation>
    <scope>NUCLEOTIDE SEQUENCE [LARGE SCALE GENOMIC DNA]</scope>
    <source>
        <strain evidence="4 5">DSM 45346</strain>
    </source>
</reference>
<keyword evidence="2" id="KW-0378">Hydrolase</keyword>
<keyword evidence="1 2" id="KW-0443">Lipid metabolism</keyword>
<comment type="caution">
    <text evidence="2">Lacks conserved residue(s) required for the propagation of feature annotation.</text>
</comment>
<dbReference type="Gene3D" id="3.40.1090.10">
    <property type="entry name" value="Cytosolic phospholipase A2 catalytic domain"/>
    <property type="match status" value="2"/>
</dbReference>
<evidence type="ECO:0000256" key="2">
    <source>
        <dbReference type="PROSITE-ProRule" id="PRU01161"/>
    </source>
</evidence>
<feature type="domain" description="PNPLA" evidence="3">
    <location>
        <begin position="8"/>
        <end position="198"/>
    </location>
</feature>
<dbReference type="InterPro" id="IPR002641">
    <property type="entry name" value="PNPLA_dom"/>
</dbReference>
<evidence type="ECO:0000259" key="3">
    <source>
        <dbReference type="PROSITE" id="PS51635"/>
    </source>
</evidence>
<name>A0ABV4QQ18_9ACTN</name>
<dbReference type="InterPro" id="IPR016035">
    <property type="entry name" value="Acyl_Trfase/lysoPLipase"/>
</dbReference>
<proteinExistence type="predicted"/>
<feature type="active site" description="Nucleophile" evidence="2">
    <location>
        <position position="45"/>
    </location>
</feature>
<sequence>MTANEWALVLGPGGPVGTAWLLGLAAGLREAGVDPAGADLIVGTSAGAIAGAAIMTGRDLPELAELPPRDGPPRAPADMSVMARAFELGADPDLAPDEVRRRIGRLALEAEALPEEEHRASMLFLVGTDEWPSGRLLVTGVDVAAGEPVVWDAASGVPLSAAVAASSAAPGFARPVTVGGRRYMDGAFGGGSNAALAKGAGTIVLVEPFGRLGDGAQAAVRIAPDERSQEVFGDNVGDMSRWTPAYREGRRQAAEAAELIAAALTVKSGSVSRYRDR</sequence>
<dbReference type="SUPFAM" id="SSF52151">
    <property type="entry name" value="FabD/lysophospholipase-like"/>
    <property type="match status" value="1"/>
</dbReference>
<evidence type="ECO:0000256" key="1">
    <source>
        <dbReference type="ARBA" id="ARBA00023098"/>
    </source>
</evidence>
<keyword evidence="2" id="KW-0442">Lipid degradation</keyword>
<dbReference type="PROSITE" id="PS51635">
    <property type="entry name" value="PNPLA"/>
    <property type="match status" value="1"/>
</dbReference>
<feature type="short sequence motif" description="GXSXG" evidence="2">
    <location>
        <begin position="43"/>
        <end position="47"/>
    </location>
</feature>
<feature type="active site" description="Proton acceptor" evidence="2">
    <location>
        <position position="185"/>
    </location>
</feature>
<accession>A0ABV4QQ18</accession>
<keyword evidence="5" id="KW-1185">Reference proteome</keyword>
<feature type="short sequence motif" description="DGA/G" evidence="2">
    <location>
        <begin position="185"/>
        <end position="187"/>
    </location>
</feature>
<evidence type="ECO:0000313" key="4">
    <source>
        <dbReference type="EMBL" id="MFA1552153.1"/>
    </source>
</evidence>
<organism evidence="4 5">
    <name type="scientific">Actinomadura chokoriensis</name>
    <dbReference type="NCBI Taxonomy" id="454156"/>
    <lineage>
        <taxon>Bacteria</taxon>
        <taxon>Bacillati</taxon>
        <taxon>Actinomycetota</taxon>
        <taxon>Actinomycetes</taxon>
        <taxon>Streptosporangiales</taxon>
        <taxon>Thermomonosporaceae</taxon>
        <taxon>Actinomadura</taxon>
    </lineage>
</organism>
<gene>
    <name evidence="4" type="ORF">SM436_00470</name>
</gene>
<dbReference type="Proteomes" id="UP001569904">
    <property type="component" value="Unassembled WGS sequence"/>
</dbReference>
<dbReference type="RefSeq" id="WP_371938442.1">
    <property type="nucleotide sequence ID" value="NZ_JAXCEH010000001.1"/>
</dbReference>
<dbReference type="Pfam" id="PF01734">
    <property type="entry name" value="Patatin"/>
    <property type="match status" value="1"/>
</dbReference>
<comment type="caution">
    <text evidence="4">The sequence shown here is derived from an EMBL/GenBank/DDBJ whole genome shotgun (WGS) entry which is preliminary data.</text>
</comment>
<evidence type="ECO:0000313" key="5">
    <source>
        <dbReference type="Proteomes" id="UP001569904"/>
    </source>
</evidence>